<dbReference type="Proteomes" id="UP000028492">
    <property type="component" value="Plasmid pAmyja1"/>
</dbReference>
<dbReference type="AlphaFoldDB" id="A0A075VEH1"/>
<reference evidence="1 2" key="1">
    <citation type="journal article" date="2014" name="J. Biotechnol.">
        <title>Complete genome sequence of the actinobacterium Amycolatopsis japonica MG417-CF17(T) (=DSM 44213T) producing (S,S)-N,N'-ethylenediaminedisuccinic acid.</title>
        <authorList>
            <person name="Stegmann E."/>
            <person name="Albersmeier A."/>
            <person name="Spohn M."/>
            <person name="Gert H."/>
            <person name="Weber T."/>
            <person name="Wohlleben W."/>
            <person name="Kalinowski J."/>
            <person name="Ruckert C."/>
        </authorList>
    </citation>
    <scope>NUCLEOTIDE SEQUENCE [LARGE SCALE GENOMIC DNA]</scope>
    <source>
        <strain evidence="2">MG417-CF17 (DSM 44213)</strain>
        <plasmid evidence="1">pAmyja1</plasmid>
    </source>
</reference>
<geneLocation type="plasmid" evidence="1 2">
    <name>pAmyja1</name>
</geneLocation>
<dbReference type="EMBL" id="CP008954">
    <property type="protein sequence ID" value="AIG81310.1"/>
    <property type="molecule type" value="Genomic_DNA"/>
</dbReference>
<keyword evidence="1" id="KW-0614">Plasmid</keyword>
<keyword evidence="2" id="KW-1185">Reference proteome</keyword>
<accession>A0A075VEH1</accession>
<dbReference type="RefSeq" id="WP_040133687.1">
    <property type="nucleotide sequence ID" value="NZ_CP008954.1"/>
</dbReference>
<dbReference type="HOGENOM" id="CLU_2044767_0_0_11"/>
<gene>
    <name evidence="1" type="ORF">AJAP_42715</name>
</gene>
<name>A0A075VEH1_9PSEU</name>
<proteinExistence type="predicted"/>
<sequence>MHPNSVPTRLAHLDKIADRIAAELAPIGFVDVPREDDNEVRYIDHPATKTYFSIGLTGVRLSYFDRPDAKVGPRTVCHTIRVGYEPVGAPAQHRDVDGIVLIARLAVAYFTTLDAQQDVA</sequence>
<organism evidence="1 2">
    <name type="scientific">Amycolatopsis japonica</name>
    <dbReference type="NCBI Taxonomy" id="208439"/>
    <lineage>
        <taxon>Bacteria</taxon>
        <taxon>Bacillati</taxon>
        <taxon>Actinomycetota</taxon>
        <taxon>Actinomycetes</taxon>
        <taxon>Pseudonocardiales</taxon>
        <taxon>Pseudonocardiaceae</taxon>
        <taxon>Amycolatopsis</taxon>
        <taxon>Amycolatopsis japonica group</taxon>
    </lineage>
</organism>
<evidence type="ECO:0000313" key="2">
    <source>
        <dbReference type="Proteomes" id="UP000028492"/>
    </source>
</evidence>
<protein>
    <submittedName>
        <fullName evidence="1">Uncharacterized protein</fullName>
    </submittedName>
</protein>
<dbReference type="KEGG" id="aja:AJAP_42715"/>
<evidence type="ECO:0000313" key="1">
    <source>
        <dbReference type="EMBL" id="AIG81310.1"/>
    </source>
</evidence>